<dbReference type="AlphaFoldDB" id="A0A6L7HZU3"/>
<reference evidence="1 2" key="1">
    <citation type="submission" date="2019-12" db="EMBL/GenBank/DDBJ databases">
        <title>Shewanella insulae sp. nov., isolated from a tidal flat.</title>
        <authorList>
            <person name="Yoon J.-H."/>
        </authorList>
    </citation>
    <scope>NUCLEOTIDE SEQUENCE [LARGE SCALE GENOMIC DNA]</scope>
    <source>
        <strain evidence="1 2">JBTF-M18</strain>
    </source>
</reference>
<evidence type="ECO:0000313" key="2">
    <source>
        <dbReference type="Proteomes" id="UP000474778"/>
    </source>
</evidence>
<sequence length="136" mass="15273">MDTNQGRVYFALDGDNFDPDEVTKFIGIEPTSIMRKGSKAGGKLPKKSSWTVSTENVVNEYIDVFDMATEIINVLKPKKDLIIQAIAKFKVKPRLEVVLWFSVNEEHSTPAIGFETETVSFLGEIGAFIDIDTYKH</sequence>
<gene>
    <name evidence="1" type="ORF">GNT65_14325</name>
</gene>
<name>A0A6L7HZU3_9GAMM</name>
<keyword evidence="2" id="KW-1185">Reference proteome</keyword>
<evidence type="ECO:0000313" key="1">
    <source>
        <dbReference type="EMBL" id="MXR69835.1"/>
    </source>
</evidence>
<dbReference type="RefSeq" id="WP_160797325.1">
    <property type="nucleotide sequence ID" value="NZ_WRPA01000013.1"/>
</dbReference>
<accession>A0A6L7HZU3</accession>
<comment type="caution">
    <text evidence="1">The sequence shown here is derived from an EMBL/GenBank/DDBJ whole genome shotgun (WGS) entry which is preliminary data.</text>
</comment>
<protein>
    <submittedName>
        <fullName evidence="1">DUF4279 domain-containing protein</fullName>
    </submittedName>
</protein>
<proteinExistence type="predicted"/>
<dbReference type="Pfam" id="PF14106">
    <property type="entry name" value="DUF4279"/>
    <property type="match status" value="1"/>
</dbReference>
<organism evidence="1 2">
    <name type="scientific">Shewanella insulae</name>
    <dbReference type="NCBI Taxonomy" id="2681496"/>
    <lineage>
        <taxon>Bacteria</taxon>
        <taxon>Pseudomonadati</taxon>
        <taxon>Pseudomonadota</taxon>
        <taxon>Gammaproteobacteria</taxon>
        <taxon>Alteromonadales</taxon>
        <taxon>Shewanellaceae</taxon>
        <taxon>Shewanella</taxon>
    </lineage>
</organism>
<dbReference type="Proteomes" id="UP000474778">
    <property type="component" value="Unassembled WGS sequence"/>
</dbReference>
<dbReference type="InterPro" id="IPR025459">
    <property type="entry name" value="DUF4279"/>
</dbReference>
<dbReference type="EMBL" id="WRPA01000013">
    <property type="protein sequence ID" value="MXR69835.1"/>
    <property type="molecule type" value="Genomic_DNA"/>
</dbReference>